<evidence type="ECO:0000256" key="1">
    <source>
        <dbReference type="SAM" id="MobiDB-lite"/>
    </source>
</evidence>
<sequence>MLIIFKSPASGDVIMFEKNGKEMLTVLEKDPADPKGIFTVEQLPAAIATLKAAIEADKAKKAEQPDDADKDDEPKTPGGVVSFFQRAVPLLELLERSLKDKVPVTWGV</sequence>
<dbReference type="InterPro" id="IPR014991">
    <property type="entry name" value="DUF1840"/>
</dbReference>
<proteinExistence type="predicted"/>
<evidence type="ECO:0000313" key="3">
    <source>
        <dbReference type="Proteomes" id="UP001157167"/>
    </source>
</evidence>
<dbReference type="RefSeq" id="WP_284188644.1">
    <property type="nucleotide sequence ID" value="NZ_BSPX01000048.1"/>
</dbReference>
<name>A0ABQ6FCW5_9RHOO</name>
<keyword evidence="3" id="KW-1185">Reference proteome</keyword>
<organism evidence="2 3">
    <name type="scientific">Zoogloea oryzae</name>
    <dbReference type="NCBI Taxonomy" id="310767"/>
    <lineage>
        <taxon>Bacteria</taxon>
        <taxon>Pseudomonadati</taxon>
        <taxon>Pseudomonadota</taxon>
        <taxon>Betaproteobacteria</taxon>
        <taxon>Rhodocyclales</taxon>
        <taxon>Zoogloeaceae</taxon>
        <taxon>Zoogloea</taxon>
    </lineage>
</organism>
<gene>
    <name evidence="2" type="ORF">GCM10007933_29030</name>
</gene>
<evidence type="ECO:0008006" key="4">
    <source>
        <dbReference type="Google" id="ProtNLM"/>
    </source>
</evidence>
<reference evidence="3" key="1">
    <citation type="journal article" date="2019" name="Int. J. Syst. Evol. Microbiol.">
        <title>The Global Catalogue of Microorganisms (GCM) 10K type strain sequencing project: providing services to taxonomists for standard genome sequencing and annotation.</title>
        <authorList>
            <consortium name="The Broad Institute Genomics Platform"/>
            <consortium name="The Broad Institute Genome Sequencing Center for Infectious Disease"/>
            <person name="Wu L."/>
            <person name="Ma J."/>
        </authorList>
    </citation>
    <scope>NUCLEOTIDE SEQUENCE [LARGE SCALE GENOMIC DNA]</scope>
    <source>
        <strain evidence="3">NBRC 102407</strain>
    </source>
</reference>
<evidence type="ECO:0000313" key="2">
    <source>
        <dbReference type="EMBL" id="GLT23437.1"/>
    </source>
</evidence>
<dbReference type="Pfam" id="PF08895">
    <property type="entry name" value="DUF1840"/>
    <property type="match status" value="1"/>
</dbReference>
<accession>A0ABQ6FCW5</accession>
<feature type="region of interest" description="Disordered" evidence="1">
    <location>
        <begin position="58"/>
        <end position="80"/>
    </location>
</feature>
<protein>
    <recommendedName>
        <fullName evidence="4">DUF1840 domain-containing protein</fullName>
    </recommendedName>
</protein>
<dbReference type="EMBL" id="BSPX01000048">
    <property type="protein sequence ID" value="GLT23437.1"/>
    <property type="molecule type" value="Genomic_DNA"/>
</dbReference>
<dbReference type="Proteomes" id="UP001157167">
    <property type="component" value="Unassembled WGS sequence"/>
</dbReference>
<comment type="caution">
    <text evidence="2">The sequence shown here is derived from an EMBL/GenBank/DDBJ whole genome shotgun (WGS) entry which is preliminary data.</text>
</comment>